<dbReference type="RefSeq" id="WP_013526950.1">
    <property type="nucleotide sequence ID" value="NC_014921.1"/>
</dbReference>
<dbReference type="CDD" id="cd17278">
    <property type="entry name" value="RMtype1_S_LdeBORF1052P-TRD2-CR2"/>
    <property type="match status" value="1"/>
</dbReference>
<keyword evidence="5" id="KW-1133">Transmembrane helix</keyword>
<evidence type="ECO:0000256" key="1">
    <source>
        <dbReference type="ARBA" id="ARBA00010923"/>
    </source>
</evidence>
<dbReference type="InterPro" id="IPR051212">
    <property type="entry name" value="Type-I_RE_S_subunit"/>
</dbReference>
<proteinExistence type="inferred from homology"/>
<evidence type="ECO:0000259" key="6">
    <source>
        <dbReference type="Pfam" id="PF01420"/>
    </source>
</evidence>
<keyword evidence="5" id="KW-0472">Membrane</keyword>
<dbReference type="EMBL" id="CP002458">
    <property type="protein sequence ID" value="ADV34594.1"/>
    <property type="molecule type" value="Genomic_DNA"/>
</dbReference>
<dbReference type="REBASE" id="31795">
    <property type="entry name" value="S.Mfe64ORF597P"/>
</dbReference>
<feature type="transmembrane region" description="Helical" evidence="5">
    <location>
        <begin position="264"/>
        <end position="284"/>
    </location>
</feature>
<dbReference type="GO" id="GO:0009307">
    <property type="term" value="P:DNA restriction-modification system"/>
    <property type="evidence" value="ECO:0007669"/>
    <property type="project" value="UniProtKB-KW"/>
</dbReference>
<dbReference type="Gene3D" id="3.90.220.20">
    <property type="entry name" value="DNA methylase specificity domains"/>
    <property type="match status" value="1"/>
</dbReference>
<keyword evidence="2" id="KW-0680">Restriction system</keyword>
<dbReference type="GO" id="GO:0003677">
    <property type="term" value="F:DNA binding"/>
    <property type="evidence" value="ECO:0007669"/>
    <property type="project" value="UniProtKB-KW"/>
</dbReference>
<evidence type="ECO:0000256" key="5">
    <source>
        <dbReference type="SAM" id="Phobius"/>
    </source>
</evidence>
<sequence length="325" mass="38538">MKINRLTAEQLRKSILQLAIQGKLVKQDPNDEPASKLIERIYQEKQKLIKEGKIKKDKQESFIFKGEDNHYYEKIGKNIKDITEELPFEIPENWMWVRLKNISIINGGFAFKSSEFVSKENGIRILRISDFDERGLKNNNIVYYKYESKMFDYFLNNKNIVICMTGGTVGKSLLIKELKEKILVNQRVGNIKILNEMLPDYVDIVMKSELISKIIRKNKNSTNDNISIELIKLFFIPVPSIEEQLKIIVKYNKLLTQLTLYKNIFLYIFPLYIPVNIWYLRFLVNKTIHFSTLFYIKILNMLKNVKFLWIFTQLTLFMQLVLERP</sequence>
<accession>A0AB32XC59</accession>
<reference evidence="7 8" key="1">
    <citation type="journal article" date="2011" name="J. Bacteriol.">
        <title>Genome sequence of the repetitive-sequence-rich Mycoplasma fermentans strain M64.</title>
        <authorList>
            <person name="Shu H.W."/>
            <person name="Liu T.T."/>
            <person name="Chang H.Y."/>
            <person name="Liu Y.M."/>
            <person name="Wu K.M."/>
            <person name="Shu H.Y."/>
            <person name="Tsai S.F."/>
            <person name="Hsiao K.J."/>
            <person name="Hu W.S."/>
            <person name="Ng W.V."/>
        </authorList>
    </citation>
    <scope>NUCLEOTIDE SEQUENCE [LARGE SCALE GENOMIC DNA]</scope>
    <source>
        <strain evidence="7 8">M64</strain>
    </source>
</reference>
<name>A0AB32XC59_MYCFM</name>
<dbReference type="Pfam" id="PF01420">
    <property type="entry name" value="Methylase_S"/>
    <property type="match status" value="1"/>
</dbReference>
<keyword evidence="5" id="KW-0812">Transmembrane</keyword>
<evidence type="ECO:0000256" key="4">
    <source>
        <dbReference type="ARBA" id="ARBA00038652"/>
    </source>
</evidence>
<dbReference type="Proteomes" id="UP000007473">
    <property type="component" value="Chromosome"/>
</dbReference>
<dbReference type="SUPFAM" id="SSF116734">
    <property type="entry name" value="DNA methylase specificity domain"/>
    <property type="match status" value="1"/>
</dbReference>
<feature type="transmembrane region" description="Helical" evidence="5">
    <location>
        <begin position="305"/>
        <end position="322"/>
    </location>
</feature>
<dbReference type="AlphaFoldDB" id="A0AB32XC59"/>
<protein>
    <submittedName>
        <fullName evidence="7">Type I restriction-modification system, S subunit</fullName>
    </submittedName>
</protein>
<feature type="domain" description="Type I restriction modification DNA specificity" evidence="6">
    <location>
        <begin position="91"/>
        <end position="248"/>
    </location>
</feature>
<dbReference type="InterPro" id="IPR000055">
    <property type="entry name" value="Restrct_endonuc_typeI_TRD"/>
</dbReference>
<keyword evidence="3" id="KW-0238">DNA-binding</keyword>
<dbReference type="PANTHER" id="PTHR43140:SF1">
    <property type="entry name" value="TYPE I RESTRICTION ENZYME ECOKI SPECIFICITY SUBUNIT"/>
    <property type="match status" value="1"/>
</dbReference>
<comment type="similarity">
    <text evidence="1">Belongs to the type-I restriction system S methylase family.</text>
</comment>
<dbReference type="PANTHER" id="PTHR43140">
    <property type="entry name" value="TYPE-1 RESTRICTION ENZYME ECOKI SPECIFICITY PROTEIN"/>
    <property type="match status" value="1"/>
</dbReference>
<evidence type="ECO:0000313" key="7">
    <source>
        <dbReference type="EMBL" id="ADV34594.1"/>
    </source>
</evidence>
<comment type="subunit">
    <text evidence="4">The methyltransferase is composed of M and S polypeptides.</text>
</comment>
<evidence type="ECO:0000256" key="3">
    <source>
        <dbReference type="ARBA" id="ARBA00023125"/>
    </source>
</evidence>
<gene>
    <name evidence="7" type="primary">hsdS-3</name>
    <name evidence="7" type="ordered locus">MfeM64YM_0596</name>
</gene>
<evidence type="ECO:0000256" key="2">
    <source>
        <dbReference type="ARBA" id="ARBA00022747"/>
    </source>
</evidence>
<organism evidence="7 8">
    <name type="scientific">Mycoplasmopsis fermentans (strain M64)</name>
    <name type="common">Mycoplasma fermentans</name>
    <dbReference type="NCBI Taxonomy" id="943945"/>
    <lineage>
        <taxon>Bacteria</taxon>
        <taxon>Bacillati</taxon>
        <taxon>Mycoplasmatota</taxon>
        <taxon>Mycoplasmoidales</taxon>
        <taxon>Metamycoplasmataceae</taxon>
        <taxon>Mycoplasmopsis</taxon>
    </lineage>
</organism>
<dbReference type="KEGG" id="mfm:MfeM64YM_0596"/>
<dbReference type="InterPro" id="IPR044946">
    <property type="entry name" value="Restrct_endonuc_typeI_TRD_sf"/>
</dbReference>
<evidence type="ECO:0000313" key="8">
    <source>
        <dbReference type="Proteomes" id="UP000007473"/>
    </source>
</evidence>